<evidence type="ECO:0000256" key="1">
    <source>
        <dbReference type="SAM" id="MobiDB-lite"/>
    </source>
</evidence>
<dbReference type="EMBL" id="JAVREN010000062">
    <property type="protein sequence ID" value="MDT0310252.1"/>
    <property type="molecule type" value="Genomic_DNA"/>
</dbReference>
<accession>A0ABU2LG85</accession>
<reference evidence="3" key="1">
    <citation type="submission" date="2023-07" db="EMBL/GenBank/DDBJ databases">
        <title>30 novel species of actinomycetes from the DSMZ collection.</title>
        <authorList>
            <person name="Nouioui I."/>
        </authorList>
    </citation>
    <scope>NUCLEOTIDE SEQUENCE [LARGE SCALE GENOMIC DNA]</scope>
    <source>
        <strain evidence="3">DSM 44917</strain>
    </source>
</reference>
<evidence type="ECO:0000313" key="2">
    <source>
        <dbReference type="EMBL" id="MDT0310252.1"/>
    </source>
</evidence>
<name>A0ABU2LG85_9ACTN</name>
<dbReference type="Proteomes" id="UP001183388">
    <property type="component" value="Unassembled WGS sequence"/>
</dbReference>
<organism evidence="2 3">
    <name type="scientific">Streptomyces boetiae</name>
    <dbReference type="NCBI Taxonomy" id="3075541"/>
    <lineage>
        <taxon>Bacteria</taxon>
        <taxon>Bacillati</taxon>
        <taxon>Actinomycetota</taxon>
        <taxon>Actinomycetes</taxon>
        <taxon>Kitasatosporales</taxon>
        <taxon>Streptomycetaceae</taxon>
        <taxon>Streptomyces</taxon>
    </lineage>
</organism>
<comment type="caution">
    <text evidence="2">The sequence shown here is derived from an EMBL/GenBank/DDBJ whole genome shotgun (WGS) entry which is preliminary data.</text>
</comment>
<feature type="compositionally biased region" description="Basic and acidic residues" evidence="1">
    <location>
        <begin position="10"/>
        <end position="21"/>
    </location>
</feature>
<evidence type="ECO:0000313" key="3">
    <source>
        <dbReference type="Proteomes" id="UP001183388"/>
    </source>
</evidence>
<sequence>MGQDKKRKAELRQAQRDTGQRYTRLARETRERTGRGFRLAELLAECATFPRTSPPWPAGGPDGDAFAPDVFASQLLGEPVPFGTVLALAGALSEEGPQARLVLESVRSGHAAVVACGARRFQLVLSQDMANELCRTPRCGSQMVNWAIVYCSSHLAACRSEDLVAMAQTWGYALYEEAGQTPERGEGSHEADLLVQAAVPRGAFREVSTAFLHACFEDPQVLDEEFWDPDRALAVRHAMAREELRLLRVAERAARRIRQAAGACEGCGADLPPTAAVLHLPPQFCSRACAPPPPPSAPMARPSPWDANL</sequence>
<proteinExistence type="predicted"/>
<gene>
    <name evidence="2" type="ORF">RM780_25340</name>
</gene>
<feature type="region of interest" description="Disordered" evidence="1">
    <location>
        <begin position="1"/>
        <end position="21"/>
    </location>
</feature>
<dbReference type="RefSeq" id="WP_311633223.1">
    <property type="nucleotide sequence ID" value="NZ_JAVREN010000062.1"/>
</dbReference>
<protein>
    <submittedName>
        <fullName evidence="2">Uncharacterized protein</fullName>
    </submittedName>
</protein>
<keyword evidence="3" id="KW-1185">Reference proteome</keyword>